<gene>
    <name evidence="2" type="ORF">OJF2_25100</name>
</gene>
<dbReference type="OrthoDB" id="284980at2"/>
<organism evidence="2 3">
    <name type="scientific">Aquisphaera giovannonii</name>
    <dbReference type="NCBI Taxonomy" id="406548"/>
    <lineage>
        <taxon>Bacteria</taxon>
        <taxon>Pseudomonadati</taxon>
        <taxon>Planctomycetota</taxon>
        <taxon>Planctomycetia</taxon>
        <taxon>Isosphaerales</taxon>
        <taxon>Isosphaeraceae</taxon>
        <taxon>Aquisphaera</taxon>
    </lineage>
</organism>
<dbReference type="RefSeq" id="WP_148593966.1">
    <property type="nucleotide sequence ID" value="NZ_CP042997.1"/>
</dbReference>
<feature type="chain" id="PRO_5022740255" evidence="1">
    <location>
        <begin position="28"/>
        <end position="113"/>
    </location>
</feature>
<name>A0A5B9W0Z9_9BACT</name>
<dbReference type="Proteomes" id="UP000324233">
    <property type="component" value="Chromosome"/>
</dbReference>
<proteinExistence type="predicted"/>
<reference evidence="2 3" key="1">
    <citation type="submission" date="2019-08" db="EMBL/GenBank/DDBJ databases">
        <title>Deep-cultivation of Planctomycetes and their phenomic and genomic characterization uncovers novel biology.</title>
        <authorList>
            <person name="Wiegand S."/>
            <person name="Jogler M."/>
            <person name="Boedeker C."/>
            <person name="Pinto D."/>
            <person name="Vollmers J."/>
            <person name="Rivas-Marin E."/>
            <person name="Kohn T."/>
            <person name="Peeters S.H."/>
            <person name="Heuer A."/>
            <person name="Rast P."/>
            <person name="Oberbeckmann S."/>
            <person name="Bunk B."/>
            <person name="Jeske O."/>
            <person name="Meyerdierks A."/>
            <person name="Storesund J.E."/>
            <person name="Kallscheuer N."/>
            <person name="Luecker S."/>
            <person name="Lage O.M."/>
            <person name="Pohl T."/>
            <person name="Merkel B.J."/>
            <person name="Hornburger P."/>
            <person name="Mueller R.-W."/>
            <person name="Bruemmer F."/>
            <person name="Labrenz M."/>
            <person name="Spormann A.M."/>
            <person name="Op den Camp H."/>
            <person name="Overmann J."/>
            <person name="Amann R."/>
            <person name="Jetten M.S.M."/>
            <person name="Mascher T."/>
            <person name="Medema M.H."/>
            <person name="Devos D.P."/>
            <person name="Kaster A.-K."/>
            <person name="Ovreas L."/>
            <person name="Rohde M."/>
            <person name="Galperin M.Y."/>
            <person name="Jogler C."/>
        </authorList>
    </citation>
    <scope>NUCLEOTIDE SEQUENCE [LARGE SCALE GENOMIC DNA]</scope>
    <source>
        <strain evidence="2 3">OJF2</strain>
    </source>
</reference>
<evidence type="ECO:0000313" key="2">
    <source>
        <dbReference type="EMBL" id="QEH33977.1"/>
    </source>
</evidence>
<dbReference type="AlphaFoldDB" id="A0A5B9W0Z9"/>
<dbReference type="KEGG" id="agv:OJF2_25100"/>
<dbReference type="EMBL" id="CP042997">
    <property type="protein sequence ID" value="QEH33977.1"/>
    <property type="molecule type" value="Genomic_DNA"/>
</dbReference>
<evidence type="ECO:0000313" key="3">
    <source>
        <dbReference type="Proteomes" id="UP000324233"/>
    </source>
</evidence>
<keyword evidence="1" id="KW-0732">Signal</keyword>
<protein>
    <submittedName>
        <fullName evidence="2">Uncharacterized protein</fullName>
    </submittedName>
</protein>
<accession>A0A5B9W0Z9</accession>
<keyword evidence="3" id="KW-1185">Reference proteome</keyword>
<evidence type="ECO:0000256" key="1">
    <source>
        <dbReference type="SAM" id="SignalP"/>
    </source>
</evidence>
<feature type="signal peptide" evidence="1">
    <location>
        <begin position="1"/>
        <end position="27"/>
    </location>
</feature>
<sequence precursor="true">MSRGSWIKALTLAVALLGLGGMNSAKAQDWTDYLHWPYVPPQVPGNGFEYQGLYDGWYKYPREQRIVPQIQGPYYRNFYGGYRVLGIFRHPHGWHEWNKKKFYEGHHFTLDVF</sequence>